<feature type="transmembrane region" description="Helical" evidence="12">
    <location>
        <begin position="284"/>
        <end position="309"/>
    </location>
</feature>
<dbReference type="SMART" id="SM00382">
    <property type="entry name" value="AAA"/>
    <property type="match status" value="1"/>
</dbReference>
<dbReference type="Proteomes" id="UP000317078">
    <property type="component" value="Unassembled WGS sequence"/>
</dbReference>
<evidence type="ECO:0000256" key="6">
    <source>
        <dbReference type="ARBA" id="ARBA00022692"/>
    </source>
</evidence>
<evidence type="ECO:0000259" key="14">
    <source>
        <dbReference type="PROSITE" id="PS50929"/>
    </source>
</evidence>
<keyword evidence="11 12" id="KW-0472">Membrane</keyword>
<dbReference type="InterPro" id="IPR005896">
    <property type="entry name" value="NdvA"/>
</dbReference>
<dbReference type="PANTHER" id="PTHR43394">
    <property type="entry name" value="ATP-DEPENDENT PERMEASE MDL1, MITOCHONDRIAL"/>
    <property type="match status" value="1"/>
</dbReference>
<keyword evidence="8 15" id="KW-0067">ATP-binding</keyword>
<dbReference type="GO" id="GO:0016887">
    <property type="term" value="F:ATP hydrolysis activity"/>
    <property type="evidence" value="ECO:0007669"/>
    <property type="project" value="InterPro"/>
</dbReference>
<evidence type="ECO:0000256" key="3">
    <source>
        <dbReference type="ARBA" id="ARBA00022475"/>
    </source>
</evidence>
<evidence type="ECO:0000256" key="12">
    <source>
        <dbReference type="SAM" id="Phobius"/>
    </source>
</evidence>
<dbReference type="Gene3D" id="3.40.50.300">
    <property type="entry name" value="P-loop containing nucleotide triphosphate hydrolases"/>
    <property type="match status" value="1"/>
</dbReference>
<keyword evidence="16" id="KW-1185">Reference proteome</keyword>
<evidence type="ECO:0000256" key="9">
    <source>
        <dbReference type="ARBA" id="ARBA00022967"/>
    </source>
</evidence>
<feature type="domain" description="ABC transporter" evidence="13">
    <location>
        <begin position="344"/>
        <end position="578"/>
    </location>
</feature>
<dbReference type="FunFam" id="3.40.50.300:FF:000221">
    <property type="entry name" value="Multidrug ABC transporter ATP-binding protein"/>
    <property type="match status" value="1"/>
</dbReference>
<dbReference type="GO" id="GO:0005886">
    <property type="term" value="C:plasma membrane"/>
    <property type="evidence" value="ECO:0007669"/>
    <property type="project" value="UniProtKB-SubCell"/>
</dbReference>
<evidence type="ECO:0000313" key="16">
    <source>
        <dbReference type="Proteomes" id="UP000317078"/>
    </source>
</evidence>
<dbReference type="CDD" id="cd18562">
    <property type="entry name" value="ABC_6TM_NdvA_beta-glucan_exporter_like"/>
    <property type="match status" value="1"/>
</dbReference>
<proteinExistence type="predicted"/>
<evidence type="ECO:0000256" key="2">
    <source>
        <dbReference type="ARBA" id="ARBA00022448"/>
    </source>
</evidence>
<evidence type="ECO:0000313" key="15">
    <source>
        <dbReference type="EMBL" id="TPG58487.1"/>
    </source>
</evidence>
<evidence type="ECO:0000256" key="11">
    <source>
        <dbReference type="ARBA" id="ARBA00023136"/>
    </source>
</evidence>
<keyword evidence="10 12" id="KW-1133">Transmembrane helix</keyword>
<evidence type="ECO:0000256" key="7">
    <source>
        <dbReference type="ARBA" id="ARBA00022741"/>
    </source>
</evidence>
<dbReference type="InterPro" id="IPR027417">
    <property type="entry name" value="P-loop_NTPase"/>
</dbReference>
<dbReference type="InterPro" id="IPR039421">
    <property type="entry name" value="Type_1_exporter"/>
</dbReference>
<feature type="transmembrane region" description="Helical" evidence="12">
    <location>
        <begin position="19"/>
        <end position="37"/>
    </location>
</feature>
<feature type="transmembrane region" description="Helical" evidence="12">
    <location>
        <begin position="165"/>
        <end position="186"/>
    </location>
</feature>
<feature type="transmembrane region" description="Helical" evidence="12">
    <location>
        <begin position="64"/>
        <end position="89"/>
    </location>
</feature>
<sequence>MGFLQTYARVLGLLAPDKWVAIGLALASLALAGLQFLEPVLFGRVVDVLTSADRLPQDVVWRSAISLLIVWAAVGVTGIAANVAVSLLADRMAHRNRLTVMHRYFQHVLAMPLSFHGDTASGRLMKVMLVGTDHLFSIWLSFFREHLTTFITAIILLPLTFFMNWRLAIVLLVLVVVFCAVAAFVVSRTQEAQAQVEDYQSQLAGNAQDALSNVVVVQSFTRLNAEARLFGDIVRQVLDHQFPVLNWWAVVSVLTRSASTLSVITIFILGTWLHMRGQASVGEIVAFMGFATMLIGRLEGAVGFVSTLLRQVPGLREVFSVLDARSTVPEKPGALDLPRVQGRVLFDHVAFGYPGGGLILNDVAFEADPGKTVALVGQTGAGKSTAMSLLQRLWDPVNGRVTIDGHDLRDISLESLRRNVGVVFQDAMLFNRTIRENLLIGRPDATQEQLEHACRMAEAHDFITRQPQGYDTRVGERGISLSGGQKQRLSIARALLKDPPILILDEATSALDAATEARVQIALKALMAGRTTFIIAHRLSTIRDADEILVFEHGKIVERGSFDELVSLGGRFAELVRTQLSGAEQKKASVAA</sequence>
<feature type="transmembrane region" description="Helical" evidence="12">
    <location>
        <begin position="135"/>
        <end position="159"/>
    </location>
</feature>
<reference evidence="15 16" key="1">
    <citation type="journal article" date="2019" name="Environ. Microbiol.">
        <title>Species interactions and distinct microbial communities in high Arctic permafrost affected cryosols are associated with the CH4 and CO2 gas fluxes.</title>
        <authorList>
            <person name="Altshuler I."/>
            <person name="Hamel J."/>
            <person name="Turney S."/>
            <person name="Magnuson E."/>
            <person name="Levesque R."/>
            <person name="Greer C."/>
            <person name="Whyte L.G."/>
        </authorList>
    </citation>
    <scope>NUCLEOTIDE SEQUENCE [LARGE SCALE GENOMIC DNA]</scope>
    <source>
        <strain evidence="15 16">S9.3B</strain>
    </source>
</reference>
<dbReference type="EMBL" id="RCZP01000005">
    <property type="protein sequence ID" value="TPG58487.1"/>
    <property type="molecule type" value="Genomic_DNA"/>
</dbReference>
<dbReference type="PROSITE" id="PS50929">
    <property type="entry name" value="ABC_TM1F"/>
    <property type="match status" value="1"/>
</dbReference>
<dbReference type="PANTHER" id="PTHR43394:SF1">
    <property type="entry name" value="ATP-BINDING CASSETTE SUB-FAMILY B MEMBER 10, MITOCHONDRIAL"/>
    <property type="match status" value="1"/>
</dbReference>
<keyword evidence="5" id="KW-0762">Sugar transport</keyword>
<keyword evidence="4" id="KW-0997">Cell inner membrane</keyword>
<evidence type="ECO:0000256" key="8">
    <source>
        <dbReference type="ARBA" id="ARBA00022840"/>
    </source>
</evidence>
<evidence type="ECO:0000256" key="10">
    <source>
        <dbReference type="ARBA" id="ARBA00022989"/>
    </source>
</evidence>
<keyword evidence="7" id="KW-0547">Nucleotide-binding</keyword>
<dbReference type="InterPro" id="IPR003439">
    <property type="entry name" value="ABC_transporter-like_ATP-bd"/>
</dbReference>
<gene>
    <name evidence="15" type="ORF">EAH89_07695</name>
</gene>
<evidence type="ECO:0000256" key="1">
    <source>
        <dbReference type="ARBA" id="ARBA00004651"/>
    </source>
</evidence>
<keyword evidence="2" id="KW-0813">Transport</keyword>
<dbReference type="InterPro" id="IPR036640">
    <property type="entry name" value="ABC1_TM_sf"/>
</dbReference>
<comment type="subcellular location">
    <subcellularLocation>
        <location evidence="1">Cell membrane</location>
        <topology evidence="1">Multi-pass membrane protein</topology>
    </subcellularLocation>
</comment>
<dbReference type="Pfam" id="PF00005">
    <property type="entry name" value="ABC_tran"/>
    <property type="match status" value="1"/>
</dbReference>
<evidence type="ECO:0000256" key="4">
    <source>
        <dbReference type="ARBA" id="ARBA00022519"/>
    </source>
</evidence>
<dbReference type="InterPro" id="IPR017871">
    <property type="entry name" value="ABC_transporter-like_CS"/>
</dbReference>
<dbReference type="AlphaFoldDB" id="A0A502G8L9"/>
<keyword evidence="6 12" id="KW-0812">Transmembrane</keyword>
<keyword evidence="9" id="KW-1278">Translocase</keyword>
<dbReference type="InterPro" id="IPR003593">
    <property type="entry name" value="AAA+_ATPase"/>
</dbReference>
<dbReference type="Gene3D" id="1.20.1560.10">
    <property type="entry name" value="ABC transporter type 1, transmembrane domain"/>
    <property type="match status" value="1"/>
</dbReference>
<name>A0A502G8L9_9PROT</name>
<dbReference type="PROSITE" id="PS50893">
    <property type="entry name" value="ABC_TRANSPORTER_2"/>
    <property type="match status" value="1"/>
</dbReference>
<dbReference type="NCBIfam" id="TIGR01192">
    <property type="entry name" value="chvA"/>
    <property type="match status" value="1"/>
</dbReference>
<dbReference type="NCBIfam" id="NF010178">
    <property type="entry name" value="PRK13657.1"/>
    <property type="match status" value="1"/>
</dbReference>
<feature type="transmembrane region" description="Helical" evidence="12">
    <location>
        <begin position="245"/>
        <end position="272"/>
    </location>
</feature>
<evidence type="ECO:0000256" key="5">
    <source>
        <dbReference type="ARBA" id="ARBA00022597"/>
    </source>
</evidence>
<dbReference type="GO" id="GO:0015421">
    <property type="term" value="F:ABC-type oligopeptide transporter activity"/>
    <property type="evidence" value="ECO:0007669"/>
    <property type="project" value="TreeGrafter"/>
</dbReference>
<protein>
    <submittedName>
        <fullName evidence="15">Glucan ABC transporter ATP-binding protein/ permease</fullName>
    </submittedName>
</protein>
<feature type="domain" description="ABC transmembrane type-1" evidence="14">
    <location>
        <begin position="22"/>
        <end position="310"/>
    </location>
</feature>
<evidence type="ECO:0000259" key="13">
    <source>
        <dbReference type="PROSITE" id="PS50893"/>
    </source>
</evidence>
<dbReference type="SUPFAM" id="SSF52540">
    <property type="entry name" value="P-loop containing nucleoside triphosphate hydrolases"/>
    <property type="match status" value="1"/>
</dbReference>
<dbReference type="GO" id="GO:0015441">
    <property type="term" value="F:ABC-type beta-glucan transporter activity"/>
    <property type="evidence" value="ECO:0007669"/>
    <property type="project" value="InterPro"/>
</dbReference>
<dbReference type="PROSITE" id="PS00211">
    <property type="entry name" value="ABC_TRANSPORTER_1"/>
    <property type="match status" value="1"/>
</dbReference>
<dbReference type="OrthoDB" id="5288404at2"/>
<organism evidence="15 16">
    <name type="scientific">Muricoccus nepalensis</name>
    <dbReference type="NCBI Taxonomy" id="1854500"/>
    <lineage>
        <taxon>Bacteria</taxon>
        <taxon>Pseudomonadati</taxon>
        <taxon>Pseudomonadota</taxon>
        <taxon>Alphaproteobacteria</taxon>
        <taxon>Acetobacterales</taxon>
        <taxon>Roseomonadaceae</taxon>
        <taxon>Muricoccus</taxon>
    </lineage>
</organism>
<keyword evidence="3" id="KW-1003">Cell membrane</keyword>
<dbReference type="SUPFAM" id="SSF90123">
    <property type="entry name" value="ABC transporter transmembrane region"/>
    <property type="match status" value="1"/>
</dbReference>
<dbReference type="Pfam" id="PF00664">
    <property type="entry name" value="ABC_membrane"/>
    <property type="match status" value="1"/>
</dbReference>
<comment type="caution">
    <text evidence="15">The sequence shown here is derived from an EMBL/GenBank/DDBJ whole genome shotgun (WGS) entry which is preliminary data.</text>
</comment>
<dbReference type="GO" id="GO:0005524">
    <property type="term" value="F:ATP binding"/>
    <property type="evidence" value="ECO:0007669"/>
    <property type="project" value="UniProtKB-KW"/>
</dbReference>
<dbReference type="InterPro" id="IPR011527">
    <property type="entry name" value="ABC1_TM_dom"/>
</dbReference>
<dbReference type="RefSeq" id="WP_140882222.1">
    <property type="nucleotide sequence ID" value="NZ_RCZP01000005.1"/>
</dbReference>
<accession>A0A502G8L9</accession>